<sequence>MVRPGFTDGIPRRCDYVGKSLTRSGKEDYDSHPRKRYFTCINYEDDGMHYSHPWVVGVQEKIERLRKRLDDAEEEFMGKHVRSLTVQVGTLEKVRFD</sequence>
<name>A0A8X7VFH6_BRACI</name>
<dbReference type="EMBL" id="JAAMPC010000005">
    <property type="protein sequence ID" value="KAG2310397.1"/>
    <property type="molecule type" value="Genomic_DNA"/>
</dbReference>
<feature type="coiled-coil region" evidence="1">
    <location>
        <begin position="55"/>
        <end position="82"/>
    </location>
</feature>
<evidence type="ECO:0000313" key="3">
    <source>
        <dbReference type="Proteomes" id="UP000886595"/>
    </source>
</evidence>
<proteinExistence type="predicted"/>
<protein>
    <submittedName>
        <fullName evidence="2">Uncharacterized protein</fullName>
    </submittedName>
</protein>
<evidence type="ECO:0000256" key="1">
    <source>
        <dbReference type="SAM" id="Coils"/>
    </source>
</evidence>
<dbReference type="OrthoDB" id="1129285at2759"/>
<keyword evidence="1" id="KW-0175">Coiled coil</keyword>
<reference evidence="2 3" key="1">
    <citation type="submission" date="2020-02" db="EMBL/GenBank/DDBJ databases">
        <authorList>
            <person name="Ma Q."/>
            <person name="Huang Y."/>
            <person name="Song X."/>
            <person name="Pei D."/>
        </authorList>
    </citation>
    <scope>NUCLEOTIDE SEQUENCE [LARGE SCALE GENOMIC DNA]</scope>
    <source>
        <strain evidence="2">Sxm20200214</strain>
        <tissue evidence="2">Leaf</tissue>
    </source>
</reference>
<comment type="caution">
    <text evidence="2">The sequence shown here is derived from an EMBL/GenBank/DDBJ whole genome shotgun (WGS) entry which is preliminary data.</text>
</comment>
<gene>
    <name evidence="2" type="ORF">Bca52824_021954</name>
</gene>
<keyword evidence="3" id="KW-1185">Reference proteome</keyword>
<organism evidence="2 3">
    <name type="scientific">Brassica carinata</name>
    <name type="common">Ethiopian mustard</name>
    <name type="synonym">Abyssinian cabbage</name>
    <dbReference type="NCBI Taxonomy" id="52824"/>
    <lineage>
        <taxon>Eukaryota</taxon>
        <taxon>Viridiplantae</taxon>
        <taxon>Streptophyta</taxon>
        <taxon>Embryophyta</taxon>
        <taxon>Tracheophyta</taxon>
        <taxon>Spermatophyta</taxon>
        <taxon>Magnoliopsida</taxon>
        <taxon>eudicotyledons</taxon>
        <taxon>Gunneridae</taxon>
        <taxon>Pentapetalae</taxon>
        <taxon>rosids</taxon>
        <taxon>malvids</taxon>
        <taxon>Brassicales</taxon>
        <taxon>Brassicaceae</taxon>
        <taxon>Brassiceae</taxon>
        <taxon>Brassica</taxon>
    </lineage>
</organism>
<dbReference type="AlphaFoldDB" id="A0A8X7VFH6"/>
<accession>A0A8X7VFH6</accession>
<dbReference type="Proteomes" id="UP000886595">
    <property type="component" value="Unassembled WGS sequence"/>
</dbReference>
<evidence type="ECO:0000313" key="2">
    <source>
        <dbReference type="EMBL" id="KAG2310397.1"/>
    </source>
</evidence>